<feature type="region of interest" description="Disordered" evidence="1">
    <location>
        <begin position="18"/>
        <end position="188"/>
    </location>
</feature>
<evidence type="ECO:0000256" key="1">
    <source>
        <dbReference type="SAM" id="MobiDB-lite"/>
    </source>
</evidence>
<dbReference type="EMBL" id="QEAM01000362">
    <property type="protein sequence ID" value="TPX40765.1"/>
    <property type="molecule type" value="Genomic_DNA"/>
</dbReference>
<name>A0A507CNQ0_9FUNG</name>
<organism evidence="2 3">
    <name type="scientific">Synchytrium endobioticum</name>
    <dbReference type="NCBI Taxonomy" id="286115"/>
    <lineage>
        <taxon>Eukaryota</taxon>
        <taxon>Fungi</taxon>
        <taxon>Fungi incertae sedis</taxon>
        <taxon>Chytridiomycota</taxon>
        <taxon>Chytridiomycota incertae sedis</taxon>
        <taxon>Chytridiomycetes</taxon>
        <taxon>Synchytriales</taxon>
        <taxon>Synchytriaceae</taxon>
        <taxon>Synchytrium</taxon>
    </lineage>
</organism>
<sequence length="363" mass="39148">MVDKARKYRWSMKPLLVSLQRSDAEASDPTGAPRDASVRARDALARALSRSRRAMASARSCPAPPAPDGDGSDGDAGRDVWKRRGAGAVPRSSKAMICRSRVPVPTHEPPDSDESDDDEVEAEVEDAPSTSDTPDSDACGSPATAARQDASPQRNRSPGASPPAAAAPDPQEAYDAMSPLESDGASSVQSIDSFIHPSSSSLDPLPREVLLHVPAQWQALSTNALAYTHKMIIPHHTNIASLLPSELNPLIVSSIQNDLENRPVPQGALLRTNTHIKTLIPKNIKFWVLKDDTLGEVTPGAAYGELEQRPRDAVPMLAEAHEPVLHDSPESFQKAFQNSNIEDDDMDALQSEIDKLEQDFNSL</sequence>
<dbReference type="OrthoDB" id="10678332at2759"/>
<gene>
    <name evidence="2" type="ORF">SeLEV6574_g06426</name>
</gene>
<dbReference type="VEuPathDB" id="FungiDB:SeMB42_g02880"/>
<feature type="compositionally biased region" description="Acidic residues" evidence="1">
    <location>
        <begin position="111"/>
        <end position="126"/>
    </location>
</feature>
<comment type="caution">
    <text evidence="2">The sequence shown here is derived from an EMBL/GenBank/DDBJ whole genome shotgun (WGS) entry which is preliminary data.</text>
</comment>
<dbReference type="AlphaFoldDB" id="A0A507CNQ0"/>
<feature type="compositionally biased region" description="Low complexity" evidence="1">
    <location>
        <begin position="158"/>
        <end position="176"/>
    </location>
</feature>
<accession>A0A507CNQ0</accession>
<protein>
    <submittedName>
        <fullName evidence="2">Uncharacterized protein</fullName>
    </submittedName>
</protein>
<proteinExistence type="predicted"/>
<evidence type="ECO:0000313" key="2">
    <source>
        <dbReference type="EMBL" id="TPX40765.1"/>
    </source>
</evidence>
<reference evidence="2 3" key="1">
    <citation type="journal article" date="2019" name="Sci. Rep.">
        <title>Comparative genomics of chytrid fungi reveal insights into the obligate biotrophic and pathogenic lifestyle of Synchytrium endobioticum.</title>
        <authorList>
            <person name="van de Vossenberg B.T.L.H."/>
            <person name="Warris S."/>
            <person name="Nguyen H.D.T."/>
            <person name="van Gent-Pelzer M.P.E."/>
            <person name="Joly D.L."/>
            <person name="van de Geest H.C."/>
            <person name="Bonants P.J.M."/>
            <person name="Smith D.S."/>
            <person name="Levesque C.A."/>
            <person name="van der Lee T.A.J."/>
        </authorList>
    </citation>
    <scope>NUCLEOTIDE SEQUENCE [LARGE SCALE GENOMIC DNA]</scope>
    <source>
        <strain evidence="2 3">LEV6574</strain>
    </source>
</reference>
<feature type="compositionally biased region" description="Low complexity" evidence="1">
    <location>
        <begin position="127"/>
        <end position="138"/>
    </location>
</feature>
<dbReference type="Proteomes" id="UP000320475">
    <property type="component" value="Unassembled WGS sequence"/>
</dbReference>
<evidence type="ECO:0000313" key="3">
    <source>
        <dbReference type="Proteomes" id="UP000320475"/>
    </source>
</evidence>